<dbReference type="eggNOG" id="COG4319">
    <property type="taxonomic scope" value="Bacteria"/>
</dbReference>
<keyword evidence="3" id="KW-1185">Reference proteome</keyword>
<dbReference type="InterPro" id="IPR037401">
    <property type="entry name" value="SnoaL-like"/>
</dbReference>
<sequence>MNESVLDICKSALEVWANAFNRQDAKGCAEQYAEDCVMVAKPFGQFKGRGEIEALWQNIIDQGFNDVNYVEPEWEKVDDKSYILTSKWTMNKAYGVVHRELWTLQEDGTAKLTYDEFEVQGER</sequence>
<comment type="caution">
    <text evidence="2">The sequence shown here is derived from an EMBL/GenBank/DDBJ whole genome shotgun (WGS) entry which is preliminary data.</text>
</comment>
<evidence type="ECO:0000313" key="3">
    <source>
        <dbReference type="Proteomes" id="UP000002943"/>
    </source>
</evidence>
<reference evidence="2 3" key="1">
    <citation type="journal article" date="2012" name="Int. J. Syst. Evol. Microbiol.">
        <title>Vibrio caribbeanicus sp. nov., isolated from the marine sponge Scleritoderma cyanea.</title>
        <authorList>
            <person name="Hoffmann M."/>
            <person name="Monday S.R."/>
            <person name="Allard M.W."/>
            <person name="Strain E.A."/>
            <person name="Whittaker P."/>
            <person name="Naum M."/>
            <person name="McCarthy P.J."/>
            <person name="Lopez J.V."/>
            <person name="Fischer M."/>
            <person name="Brown E.W."/>
        </authorList>
    </citation>
    <scope>NUCLEOTIDE SEQUENCE [LARGE SCALE GENOMIC DNA]</scope>
    <source>
        <strain evidence="2 3">ATCC BAA-2122</strain>
    </source>
</reference>
<dbReference type="Gene3D" id="3.10.450.50">
    <property type="match status" value="1"/>
</dbReference>
<dbReference type="Pfam" id="PF12680">
    <property type="entry name" value="SnoaL_2"/>
    <property type="match status" value="1"/>
</dbReference>
<dbReference type="RefSeq" id="WP_009600245.1">
    <property type="nucleotide sequence ID" value="NZ_AEIU01000052.1"/>
</dbReference>
<organism evidence="2 3">
    <name type="scientific">Vibrio caribbeanicus ATCC BAA-2122</name>
    <dbReference type="NCBI Taxonomy" id="796620"/>
    <lineage>
        <taxon>Bacteria</taxon>
        <taxon>Pseudomonadati</taxon>
        <taxon>Pseudomonadota</taxon>
        <taxon>Gammaproteobacteria</taxon>
        <taxon>Vibrionales</taxon>
        <taxon>Vibrionaceae</taxon>
        <taxon>Vibrio</taxon>
    </lineage>
</organism>
<evidence type="ECO:0000259" key="1">
    <source>
        <dbReference type="Pfam" id="PF12680"/>
    </source>
</evidence>
<dbReference type="Proteomes" id="UP000002943">
    <property type="component" value="Unassembled WGS sequence"/>
</dbReference>
<dbReference type="SUPFAM" id="SSF54427">
    <property type="entry name" value="NTF2-like"/>
    <property type="match status" value="1"/>
</dbReference>
<dbReference type="OrthoDB" id="1157330at2"/>
<feature type="domain" description="SnoaL-like" evidence="1">
    <location>
        <begin position="16"/>
        <end position="90"/>
    </location>
</feature>
<dbReference type="AlphaFoldDB" id="E3BGZ9"/>
<protein>
    <recommendedName>
        <fullName evidence="1">SnoaL-like domain-containing protein</fullName>
    </recommendedName>
</protein>
<proteinExistence type="predicted"/>
<gene>
    <name evidence="2" type="ORF">VIBC2010_00225</name>
</gene>
<name>E3BGZ9_9VIBR</name>
<evidence type="ECO:0000313" key="2">
    <source>
        <dbReference type="EMBL" id="EFP97636.1"/>
    </source>
</evidence>
<accession>E3BGZ9</accession>
<dbReference type="EMBL" id="AEIU01000052">
    <property type="protein sequence ID" value="EFP97636.1"/>
    <property type="molecule type" value="Genomic_DNA"/>
</dbReference>
<dbReference type="InterPro" id="IPR032710">
    <property type="entry name" value="NTF2-like_dom_sf"/>
</dbReference>
<dbReference type="STRING" id="796620.VIBC2010_00225"/>